<dbReference type="PANTHER" id="PTHR30097:SF4">
    <property type="entry name" value="SLR6042 PROTEIN"/>
    <property type="match status" value="1"/>
</dbReference>
<dbReference type="KEGG" id="sniv:SFSGTM_20510"/>
<dbReference type="RefSeq" id="WP_162085132.1">
    <property type="nucleotide sequence ID" value="NZ_AP021881.1"/>
</dbReference>
<feature type="chain" id="PRO_5032467880" description="CzcB-like barrel-sandwich hybrid domain-containing protein" evidence="3">
    <location>
        <begin position="19"/>
        <end position="360"/>
    </location>
</feature>
<comment type="similarity">
    <text evidence="1">Belongs to the membrane fusion protein (MFP) (TC 8.A.1) family.</text>
</comment>
<dbReference type="Proteomes" id="UP000463939">
    <property type="component" value="Chromosome"/>
</dbReference>
<evidence type="ECO:0000259" key="4">
    <source>
        <dbReference type="Pfam" id="PF25973"/>
    </source>
</evidence>
<keyword evidence="3" id="KW-0732">Signal</keyword>
<evidence type="ECO:0000313" key="5">
    <source>
        <dbReference type="EMBL" id="BBP01343.1"/>
    </source>
</evidence>
<dbReference type="GO" id="GO:0046914">
    <property type="term" value="F:transition metal ion binding"/>
    <property type="evidence" value="ECO:0007669"/>
    <property type="project" value="TreeGrafter"/>
</dbReference>
<dbReference type="GO" id="GO:0016020">
    <property type="term" value="C:membrane"/>
    <property type="evidence" value="ECO:0007669"/>
    <property type="project" value="InterPro"/>
</dbReference>
<sequence>MKRIIFAVALSTAVTAYAADQLAFTAKQLQTLGIVTTPISSSQSTTSLSYPAMVAIPANQERIVAAPMMGMVSRIWVTANTQVKAGQPLASLLSPDLAQAQGGLVQAAAQAQLAQAQMQRDDKLLADGIIPASRQQTTRANYLSAQAMLTQQRQSLRMLGVPASTISQMEHGTARSAELQLASPISGVVLEANVTAGQRVDTTTALFKIAQMRPLWLVIQVPSQLAANIKVNDTVSLVGRTATGRVLSIAQSAQASQTVTVRAEISGDLDGLMSGQAVEAKISGHAATAAWQVPASAIVYQQNKPYVFVRDAHGFHPVAVQVLAHTGTMASISGKLLPTDMIAIQGVAQIKAVWTGVGGE</sequence>
<dbReference type="GO" id="GO:0015679">
    <property type="term" value="P:plasma membrane copper ion transport"/>
    <property type="evidence" value="ECO:0007669"/>
    <property type="project" value="TreeGrafter"/>
</dbReference>
<dbReference type="GO" id="GO:0030288">
    <property type="term" value="C:outer membrane-bounded periplasmic space"/>
    <property type="evidence" value="ECO:0007669"/>
    <property type="project" value="TreeGrafter"/>
</dbReference>
<dbReference type="EMBL" id="AP021881">
    <property type="protein sequence ID" value="BBP01343.1"/>
    <property type="molecule type" value="Genomic_DNA"/>
</dbReference>
<dbReference type="PANTHER" id="PTHR30097">
    <property type="entry name" value="CATION EFFLUX SYSTEM PROTEIN CUSB"/>
    <property type="match status" value="1"/>
</dbReference>
<dbReference type="InterPro" id="IPR051909">
    <property type="entry name" value="MFP_Cation_Efflux"/>
</dbReference>
<organism evidence="5 6">
    <name type="scientific">Sulfuriferula nivalis</name>
    <dbReference type="NCBI Taxonomy" id="2675298"/>
    <lineage>
        <taxon>Bacteria</taxon>
        <taxon>Pseudomonadati</taxon>
        <taxon>Pseudomonadota</taxon>
        <taxon>Betaproteobacteria</taxon>
        <taxon>Nitrosomonadales</taxon>
        <taxon>Sulfuricellaceae</taxon>
        <taxon>Sulfuriferula</taxon>
    </lineage>
</organism>
<evidence type="ECO:0000313" key="6">
    <source>
        <dbReference type="Proteomes" id="UP000463939"/>
    </source>
</evidence>
<dbReference type="InterPro" id="IPR006143">
    <property type="entry name" value="RND_pump_MFP"/>
</dbReference>
<dbReference type="GO" id="GO:0022857">
    <property type="term" value="F:transmembrane transporter activity"/>
    <property type="evidence" value="ECO:0007669"/>
    <property type="project" value="InterPro"/>
</dbReference>
<dbReference type="Gene3D" id="2.40.50.100">
    <property type="match status" value="1"/>
</dbReference>
<dbReference type="SUPFAM" id="SSF111369">
    <property type="entry name" value="HlyD-like secretion proteins"/>
    <property type="match status" value="1"/>
</dbReference>
<evidence type="ECO:0000256" key="2">
    <source>
        <dbReference type="ARBA" id="ARBA00022448"/>
    </source>
</evidence>
<dbReference type="InterPro" id="IPR058647">
    <property type="entry name" value="BSH_CzcB-like"/>
</dbReference>
<evidence type="ECO:0000256" key="1">
    <source>
        <dbReference type="ARBA" id="ARBA00009477"/>
    </source>
</evidence>
<dbReference type="Pfam" id="PF25973">
    <property type="entry name" value="BSH_CzcB"/>
    <property type="match status" value="1"/>
</dbReference>
<proteinExistence type="inferred from homology"/>
<accession>A0A809S9L2</accession>
<dbReference type="GO" id="GO:0060003">
    <property type="term" value="P:copper ion export"/>
    <property type="evidence" value="ECO:0007669"/>
    <property type="project" value="TreeGrafter"/>
</dbReference>
<name>A0A809S9L2_9PROT</name>
<evidence type="ECO:0000256" key="3">
    <source>
        <dbReference type="SAM" id="SignalP"/>
    </source>
</evidence>
<dbReference type="NCBIfam" id="TIGR01730">
    <property type="entry name" value="RND_mfp"/>
    <property type="match status" value="1"/>
</dbReference>
<keyword evidence="6" id="KW-1185">Reference proteome</keyword>
<reference evidence="6" key="1">
    <citation type="submission" date="2019-11" db="EMBL/GenBank/DDBJ databases">
        <title>Isolation and characterization of a novel species in the genus Sulfuriferula.</title>
        <authorList>
            <person name="Mochizuki J."/>
            <person name="Kojima H."/>
            <person name="Fukui M."/>
        </authorList>
    </citation>
    <scope>NUCLEOTIDE SEQUENCE [LARGE SCALE GENOMIC DNA]</scope>
    <source>
        <strain evidence="6">SGTM</strain>
    </source>
</reference>
<protein>
    <recommendedName>
        <fullName evidence="4">CzcB-like barrel-sandwich hybrid domain-containing protein</fullName>
    </recommendedName>
</protein>
<dbReference type="Gene3D" id="2.40.30.170">
    <property type="match status" value="1"/>
</dbReference>
<feature type="domain" description="CzcB-like barrel-sandwich hybrid" evidence="4">
    <location>
        <begin position="63"/>
        <end position="210"/>
    </location>
</feature>
<dbReference type="Gene3D" id="2.40.420.20">
    <property type="match status" value="1"/>
</dbReference>
<feature type="signal peptide" evidence="3">
    <location>
        <begin position="1"/>
        <end position="18"/>
    </location>
</feature>
<dbReference type="AlphaFoldDB" id="A0A809S9L2"/>
<gene>
    <name evidence="5" type="ORF">SFSGTM_20510</name>
</gene>
<dbReference type="Gene3D" id="1.10.287.470">
    <property type="entry name" value="Helix hairpin bin"/>
    <property type="match status" value="1"/>
</dbReference>
<keyword evidence="2" id="KW-0813">Transport</keyword>